<evidence type="ECO:0000259" key="4">
    <source>
        <dbReference type="Pfam" id="PF00535"/>
    </source>
</evidence>
<evidence type="ECO:0000256" key="1">
    <source>
        <dbReference type="ARBA" id="ARBA00006739"/>
    </source>
</evidence>
<proteinExistence type="inferred from homology"/>
<evidence type="ECO:0000256" key="3">
    <source>
        <dbReference type="ARBA" id="ARBA00022679"/>
    </source>
</evidence>
<reference evidence="5 6" key="1">
    <citation type="submission" date="2017-09" db="EMBL/GenBank/DDBJ databases">
        <title>Depth-based differentiation of microbial function through sediment-hosted aquifers and enrichment of novel symbionts in the deep terrestrial subsurface.</title>
        <authorList>
            <person name="Probst A.J."/>
            <person name="Ladd B."/>
            <person name="Jarett J.K."/>
            <person name="Geller-Mcgrath D.E."/>
            <person name="Sieber C.M."/>
            <person name="Emerson J.B."/>
            <person name="Anantharaman K."/>
            <person name="Thomas B.C."/>
            <person name="Malmstrom R."/>
            <person name="Stieglmeier M."/>
            <person name="Klingl A."/>
            <person name="Woyke T."/>
            <person name="Ryan C.M."/>
            <person name="Banfield J.F."/>
        </authorList>
    </citation>
    <scope>NUCLEOTIDE SEQUENCE [LARGE SCALE GENOMIC DNA]</scope>
    <source>
        <strain evidence="5">CG_4_10_14_0_8_um_filter_42_10</strain>
    </source>
</reference>
<dbReference type="CDD" id="cd06442">
    <property type="entry name" value="DPM1_like"/>
    <property type="match status" value="1"/>
</dbReference>
<evidence type="ECO:0000313" key="5">
    <source>
        <dbReference type="EMBL" id="PIY96865.1"/>
    </source>
</evidence>
<name>A0A2M7RJD6_9BACT</name>
<keyword evidence="3 5" id="KW-0808">Transferase</keyword>
<dbReference type="GO" id="GO:0009247">
    <property type="term" value="P:glycolipid biosynthetic process"/>
    <property type="evidence" value="ECO:0007669"/>
    <property type="project" value="TreeGrafter"/>
</dbReference>
<dbReference type="InterPro" id="IPR001173">
    <property type="entry name" value="Glyco_trans_2-like"/>
</dbReference>
<dbReference type="PANTHER" id="PTHR43398">
    <property type="entry name" value="DOLICHOL-PHOSPHATE MANNOSYLTRANSFERASE SUBUNIT 1"/>
    <property type="match status" value="1"/>
</dbReference>
<dbReference type="PANTHER" id="PTHR43398:SF1">
    <property type="entry name" value="DOLICHOL-PHOSPHATE MANNOSYLTRANSFERASE SUBUNIT 1"/>
    <property type="match status" value="1"/>
</dbReference>
<organism evidence="5 6">
    <name type="scientific">Candidatus Kerfeldbacteria bacterium CG_4_10_14_0_8_um_filter_42_10</name>
    <dbReference type="NCBI Taxonomy" id="2014248"/>
    <lineage>
        <taxon>Bacteria</taxon>
        <taxon>Candidatus Kerfeldiibacteriota</taxon>
    </lineage>
</organism>
<dbReference type="AlphaFoldDB" id="A0A2M7RJD6"/>
<evidence type="ECO:0000313" key="6">
    <source>
        <dbReference type="Proteomes" id="UP000230779"/>
    </source>
</evidence>
<comment type="similarity">
    <text evidence="1">Belongs to the glycosyltransferase 2 family.</text>
</comment>
<dbReference type="GO" id="GO:0004582">
    <property type="term" value="F:dolichyl-phosphate beta-D-mannosyltransferase activity"/>
    <property type="evidence" value="ECO:0007669"/>
    <property type="project" value="InterPro"/>
</dbReference>
<feature type="domain" description="Glycosyltransferase 2-like" evidence="4">
    <location>
        <begin position="6"/>
        <end position="172"/>
    </location>
</feature>
<evidence type="ECO:0000256" key="2">
    <source>
        <dbReference type="ARBA" id="ARBA00022676"/>
    </source>
</evidence>
<dbReference type="FunFam" id="3.90.550.10:FF:000122">
    <property type="entry name" value="Dolichol-phosphate mannosyltransferase subunit 1"/>
    <property type="match status" value="1"/>
</dbReference>
<dbReference type="InterPro" id="IPR029044">
    <property type="entry name" value="Nucleotide-diphossugar_trans"/>
</dbReference>
<dbReference type="Proteomes" id="UP000230779">
    <property type="component" value="Unassembled WGS sequence"/>
</dbReference>
<dbReference type="InterPro" id="IPR039528">
    <property type="entry name" value="DPM1-like"/>
</dbReference>
<dbReference type="GO" id="GO:0016020">
    <property type="term" value="C:membrane"/>
    <property type="evidence" value="ECO:0007669"/>
    <property type="project" value="GOC"/>
</dbReference>
<sequence>MMKKFIILPTYNEKDNLADLIKAILNLQIVDLHIMVIDDNSPDGTGAIADQLSQTHPEVTVIHRAGKMGLGSAYIAGFKKALALGADYVFEMDADFSHNPKEIPNFIKAMQAGYDVVIGSRRIPDGGILNWGVLRNSMSKGAMWFSRLVLGLKTKDVTSGFRCYSRQVIEKIDWQKVKSNGYSFQEETIFLCEKLGFRVKEIPIIFRDRVKGRSKLSRTEILNFFLTILRLRFKK</sequence>
<accession>A0A2M7RJD6</accession>
<dbReference type="EMBL" id="PFMD01000025">
    <property type="protein sequence ID" value="PIY96865.1"/>
    <property type="molecule type" value="Genomic_DNA"/>
</dbReference>
<dbReference type="Pfam" id="PF00535">
    <property type="entry name" value="Glycos_transf_2"/>
    <property type="match status" value="1"/>
</dbReference>
<dbReference type="SUPFAM" id="SSF53448">
    <property type="entry name" value="Nucleotide-diphospho-sugar transferases"/>
    <property type="match status" value="1"/>
</dbReference>
<dbReference type="Gene3D" id="3.90.550.10">
    <property type="entry name" value="Spore Coat Polysaccharide Biosynthesis Protein SpsA, Chain A"/>
    <property type="match status" value="1"/>
</dbReference>
<protein>
    <submittedName>
        <fullName evidence="5">Dolichyl-phosphate beta-D-mannosyltransferase</fullName>
    </submittedName>
</protein>
<keyword evidence="2 5" id="KW-0328">Glycosyltransferase</keyword>
<gene>
    <name evidence="5" type="ORF">COY66_02390</name>
</gene>
<comment type="caution">
    <text evidence="5">The sequence shown here is derived from an EMBL/GenBank/DDBJ whole genome shotgun (WGS) entry which is preliminary data.</text>
</comment>